<dbReference type="Proteomes" id="UP000827432">
    <property type="component" value="Segment"/>
</dbReference>
<dbReference type="EMBL" id="MZ130489">
    <property type="protein sequence ID" value="QWM90409.1"/>
    <property type="molecule type" value="Genomic_DNA"/>
</dbReference>
<reference evidence="1 2" key="1">
    <citation type="submission" date="2021-04" db="EMBL/GenBank/DDBJ databases">
        <authorList>
            <person name="Shkoporov A.N."/>
            <person name="Stockdale S.R."/>
            <person name="Guerin E."/>
            <person name="Ross R.P."/>
            <person name="Hill C."/>
        </authorList>
    </citation>
    <scope>NUCLEOTIDE SEQUENCE [LARGE SCALE GENOMIC DNA]</scope>
    <source>
        <strain evidence="2">cr2_1</strain>
    </source>
</reference>
<proteinExistence type="predicted"/>
<dbReference type="GeneID" id="75690711"/>
<sequence length="354" mass="41543">MWSTSDKDYILNTLDQVHIYSVFLNVPETEINNCICLRNYKISNPLRYDPNPSVSFKWYGNKLIFRDFADYRYRGDIFEIVGLVLKKNCTNNKDFVEICSNIIEYASDVLNDSPYVNRVYQAQNKIINNEFRVITTINRKMTFYDYRYYNQFGVTNDLVDKYVKAIESFKIDGVSNPYYYTRHDPCYEYQVNDGCIKLYFPFRNKHTANRFITNNKCPLENLETLIDTNYKLIVKSQKDKLLMLRILRELRINDVGVYVIASETAKLPDDIVDVLRKTTRIQVYVMLDTDNTGLTSAIEYEKNYGFIALFMTKGYSAKDPTDLVRITDYNFVKKKFANMYLNEIVNGKKGGVVS</sequence>
<evidence type="ECO:0000313" key="1">
    <source>
        <dbReference type="EMBL" id="QWM90409.1"/>
    </source>
</evidence>
<keyword evidence="2" id="KW-1185">Reference proteome</keyword>
<dbReference type="RefSeq" id="YP_010359981.1">
    <property type="nucleotide sequence ID" value="NC_062779.1"/>
</dbReference>
<evidence type="ECO:0000313" key="2">
    <source>
        <dbReference type="Proteomes" id="UP000827432"/>
    </source>
</evidence>
<gene>
    <name evidence="1" type="primary">gp_26546</name>
</gene>
<name>A0AAE7RVX8_9CAUD</name>
<protein>
    <submittedName>
        <fullName evidence="1">DNA primase</fullName>
    </submittedName>
</protein>
<accession>A0AAE7RVX8</accession>
<organism evidence="1 2">
    <name type="scientific">uncultured phage cr2_1</name>
    <dbReference type="NCBI Taxonomy" id="2986394"/>
    <lineage>
        <taxon>Viruses</taxon>
        <taxon>Duplodnaviria</taxon>
        <taxon>Heunggongvirae</taxon>
        <taxon>Uroviricota</taxon>
        <taxon>Caudoviricetes</taxon>
        <taxon>Crassvirales</taxon>
        <taxon>Crevaviridae</taxon>
        <taxon>Coarsevirinae</taxon>
        <taxon>Junduvirus</taxon>
        <taxon>Junduvirus communis</taxon>
    </lineage>
</organism>
<dbReference type="KEGG" id="vg:75690711"/>